<evidence type="ECO:0000256" key="4">
    <source>
        <dbReference type="PIRSR" id="PIRSR602157-1"/>
    </source>
</evidence>
<feature type="binding site" evidence="4">
    <location>
        <position position="403"/>
    </location>
    <ligand>
        <name>cyanocob(III)alamin</name>
        <dbReference type="ChEBI" id="CHEBI:17439"/>
    </ligand>
</feature>
<dbReference type="PANTHER" id="PTHR10559">
    <property type="entry name" value="TRANSCOBALAMIN-1/GASTRIC INTRINSIC FACTOR"/>
    <property type="match status" value="1"/>
</dbReference>
<dbReference type="AlphaFoldDB" id="A0A210QVF6"/>
<dbReference type="PANTHER" id="PTHR10559:SF18">
    <property type="entry name" value="TRANSCOBALAMIN II"/>
    <property type="match status" value="1"/>
</dbReference>
<dbReference type="EMBL" id="NEDP02001670">
    <property type="protein sequence ID" value="OWF52714.1"/>
    <property type="molecule type" value="Genomic_DNA"/>
</dbReference>
<keyword evidence="2" id="KW-0964">Secreted</keyword>
<evidence type="ECO:0000256" key="2">
    <source>
        <dbReference type="ARBA" id="ARBA00022525"/>
    </source>
</evidence>
<dbReference type="GO" id="GO:0005615">
    <property type="term" value="C:extracellular space"/>
    <property type="evidence" value="ECO:0007669"/>
    <property type="project" value="TreeGrafter"/>
</dbReference>
<proteinExistence type="predicted"/>
<keyword evidence="5" id="KW-1015">Disulfide bond</keyword>
<feature type="chain" id="PRO_5012826524" evidence="6">
    <location>
        <begin position="22"/>
        <end position="405"/>
    </location>
</feature>
<dbReference type="InterPro" id="IPR051588">
    <property type="entry name" value="Cobalamin_Transport"/>
</dbReference>
<feature type="signal peptide" evidence="6">
    <location>
        <begin position="1"/>
        <end position="21"/>
    </location>
</feature>
<evidence type="ECO:0000313" key="7">
    <source>
        <dbReference type="EMBL" id="OWF52714.1"/>
    </source>
</evidence>
<keyword evidence="4" id="KW-0170">Cobalt</keyword>
<gene>
    <name evidence="7" type="ORF">KP79_PYT08222</name>
</gene>
<reference evidence="7 8" key="1">
    <citation type="journal article" date="2017" name="Nat. Ecol. Evol.">
        <title>Scallop genome provides insights into evolution of bilaterian karyotype and development.</title>
        <authorList>
            <person name="Wang S."/>
            <person name="Zhang J."/>
            <person name="Jiao W."/>
            <person name="Li J."/>
            <person name="Xun X."/>
            <person name="Sun Y."/>
            <person name="Guo X."/>
            <person name="Huan P."/>
            <person name="Dong B."/>
            <person name="Zhang L."/>
            <person name="Hu X."/>
            <person name="Sun X."/>
            <person name="Wang J."/>
            <person name="Zhao C."/>
            <person name="Wang Y."/>
            <person name="Wang D."/>
            <person name="Huang X."/>
            <person name="Wang R."/>
            <person name="Lv J."/>
            <person name="Li Y."/>
            <person name="Zhang Z."/>
            <person name="Liu B."/>
            <person name="Lu W."/>
            <person name="Hui Y."/>
            <person name="Liang J."/>
            <person name="Zhou Z."/>
            <person name="Hou R."/>
            <person name="Li X."/>
            <person name="Liu Y."/>
            <person name="Li H."/>
            <person name="Ning X."/>
            <person name="Lin Y."/>
            <person name="Zhao L."/>
            <person name="Xing Q."/>
            <person name="Dou J."/>
            <person name="Li Y."/>
            <person name="Mao J."/>
            <person name="Guo H."/>
            <person name="Dou H."/>
            <person name="Li T."/>
            <person name="Mu C."/>
            <person name="Jiang W."/>
            <person name="Fu Q."/>
            <person name="Fu X."/>
            <person name="Miao Y."/>
            <person name="Liu J."/>
            <person name="Yu Q."/>
            <person name="Li R."/>
            <person name="Liao H."/>
            <person name="Li X."/>
            <person name="Kong Y."/>
            <person name="Jiang Z."/>
            <person name="Chourrout D."/>
            <person name="Li R."/>
            <person name="Bao Z."/>
        </authorList>
    </citation>
    <scope>NUCLEOTIDE SEQUENCE [LARGE SCALE GENOMIC DNA]</scope>
    <source>
        <strain evidence="7 8">PY_sf001</strain>
    </source>
</reference>
<dbReference type="Gene3D" id="2.170.130.30">
    <property type="match status" value="1"/>
</dbReference>
<organism evidence="7 8">
    <name type="scientific">Mizuhopecten yessoensis</name>
    <name type="common">Japanese scallop</name>
    <name type="synonym">Patinopecten yessoensis</name>
    <dbReference type="NCBI Taxonomy" id="6573"/>
    <lineage>
        <taxon>Eukaryota</taxon>
        <taxon>Metazoa</taxon>
        <taxon>Spiralia</taxon>
        <taxon>Lophotrochozoa</taxon>
        <taxon>Mollusca</taxon>
        <taxon>Bivalvia</taxon>
        <taxon>Autobranchia</taxon>
        <taxon>Pteriomorphia</taxon>
        <taxon>Pectinida</taxon>
        <taxon>Pectinoidea</taxon>
        <taxon>Pectinidae</taxon>
        <taxon>Mizuhopecten</taxon>
    </lineage>
</organism>
<feature type="binding site" evidence="4">
    <location>
        <position position="181"/>
    </location>
    <ligand>
        <name>cyanocob(III)alamin</name>
        <dbReference type="ChEBI" id="CHEBI:17439"/>
    </ligand>
</feature>
<dbReference type="Proteomes" id="UP000242188">
    <property type="component" value="Unassembled WGS sequence"/>
</dbReference>
<sequence length="405" mass="44523">MLLFQCSVVFLIVVYTNCCCGADPNTAAIQVGAKELLNSRKNWSWGSYANAEAILGLMLANDTWYRKDDADSVVSVQAMHIELLAALSRNSMLEDAEWSNGKLAQYVSAIQMTCYDPKDFYGHNLVYILSGHMTQNREYFMRQRFALSWGVLALCNANEHIEETFKKLLGNPSTNFTFGVDEAAMTLMALTCIKDTIGRQSAENFIVRLLRSGVTLGEYSSSLAIQALRAAGTMGVDDLISRITADLRQSLLNKTSSLMTPAGALHILPALAGTSPLDIGRTVCQQETNGMSNVTSSSEVTLKITVDDGRALYTPDSWTITIANGTTLYDAMLVLQQRTSSFRFQATHSSFGYSVESINGVRSDTTKSTYWQILQTGNIPISSSVSGTIPKEGDHFIFRLKTWGH</sequence>
<evidence type="ECO:0000313" key="8">
    <source>
        <dbReference type="Proteomes" id="UP000242188"/>
    </source>
</evidence>
<dbReference type="GO" id="GO:0015889">
    <property type="term" value="P:cobalamin transport"/>
    <property type="evidence" value="ECO:0007669"/>
    <property type="project" value="InterPro"/>
</dbReference>
<dbReference type="InterPro" id="IPR002157">
    <property type="entry name" value="Cbl-bd_prot"/>
</dbReference>
<dbReference type="OrthoDB" id="6062445at2759"/>
<dbReference type="Pfam" id="PF01122">
    <property type="entry name" value="Cobalamin_bind"/>
    <property type="match status" value="1"/>
</dbReference>
<feature type="disulfide bond" evidence="5">
    <location>
        <begin position="155"/>
        <end position="192"/>
    </location>
</feature>
<comment type="caution">
    <text evidence="7">The sequence shown here is derived from an EMBL/GenBank/DDBJ whole genome shotgun (WGS) entry which is preliminary data.</text>
</comment>
<name>A0A210QVF6_MIZYE</name>
<dbReference type="Gene3D" id="1.50.10.20">
    <property type="match status" value="1"/>
</dbReference>
<evidence type="ECO:0000256" key="5">
    <source>
        <dbReference type="PIRSR" id="PIRSR602157-2"/>
    </source>
</evidence>
<dbReference type="GO" id="GO:0031419">
    <property type="term" value="F:cobalamin binding"/>
    <property type="evidence" value="ECO:0007669"/>
    <property type="project" value="InterPro"/>
</dbReference>
<protein>
    <submittedName>
        <fullName evidence="7">Gastric intrinsic factor</fullName>
    </submittedName>
</protein>
<evidence type="ECO:0000256" key="1">
    <source>
        <dbReference type="ARBA" id="ARBA00004613"/>
    </source>
</evidence>
<accession>A0A210QVF6</accession>
<evidence type="ECO:0000256" key="3">
    <source>
        <dbReference type="ARBA" id="ARBA00022729"/>
    </source>
</evidence>
<keyword evidence="3 6" id="KW-0732">Signal</keyword>
<comment type="subcellular location">
    <subcellularLocation>
        <location evidence="1">Secreted</location>
    </subcellularLocation>
</comment>
<keyword evidence="8" id="KW-1185">Reference proteome</keyword>
<evidence type="ECO:0000256" key="6">
    <source>
        <dbReference type="SAM" id="SignalP"/>
    </source>
</evidence>